<evidence type="ECO:0000313" key="2">
    <source>
        <dbReference type="Proteomes" id="UP001055072"/>
    </source>
</evidence>
<gene>
    <name evidence="1" type="ORF">BDY19DRAFT_189303</name>
</gene>
<protein>
    <submittedName>
        <fullName evidence="1">Uncharacterized protein</fullName>
    </submittedName>
</protein>
<sequence length="318" mass="32403">MTKLSFFVRSALFLQLVTLPYCAMGNLYITHPLTSTTCTGGKQCEVDWVDDGTAPFVSDIGPCYVGLYNGNGVLVQQIEPVDVASVHSLTFTPDSKAGPISSKYYINFTGIDTSKEFQGFSTFFTLTGMSGSLSHPNPSDTSVIPVPSTVASPPPQSIQTTITVGGPQPSASSSSSSGSFSGSSSSQSNQTVSNSRSGTSSSTVTTSASSSVTSPPPSPSPATPSISSGVTSVTSLSSSSFITIRTSSPFPSPPQSSTTLIISAFPTNFLSSSDSTVVPSAIAGASQTNSASGLKPEQGAGMLSVAFGAMVMVALAWT</sequence>
<dbReference type="Proteomes" id="UP001055072">
    <property type="component" value="Unassembled WGS sequence"/>
</dbReference>
<name>A0ACB8U2Q6_9APHY</name>
<accession>A0ACB8U2Q6</accession>
<proteinExistence type="predicted"/>
<reference evidence="1" key="1">
    <citation type="journal article" date="2021" name="Environ. Microbiol.">
        <title>Gene family expansions and transcriptome signatures uncover fungal adaptations to wood decay.</title>
        <authorList>
            <person name="Hage H."/>
            <person name="Miyauchi S."/>
            <person name="Viragh M."/>
            <person name="Drula E."/>
            <person name="Min B."/>
            <person name="Chaduli D."/>
            <person name="Navarro D."/>
            <person name="Favel A."/>
            <person name="Norest M."/>
            <person name="Lesage-Meessen L."/>
            <person name="Balint B."/>
            <person name="Merenyi Z."/>
            <person name="de Eugenio L."/>
            <person name="Morin E."/>
            <person name="Martinez A.T."/>
            <person name="Baldrian P."/>
            <person name="Stursova M."/>
            <person name="Martinez M.J."/>
            <person name="Novotny C."/>
            <person name="Magnuson J.K."/>
            <person name="Spatafora J.W."/>
            <person name="Maurice S."/>
            <person name="Pangilinan J."/>
            <person name="Andreopoulos W."/>
            <person name="LaButti K."/>
            <person name="Hundley H."/>
            <person name="Na H."/>
            <person name="Kuo A."/>
            <person name="Barry K."/>
            <person name="Lipzen A."/>
            <person name="Henrissat B."/>
            <person name="Riley R."/>
            <person name="Ahrendt S."/>
            <person name="Nagy L.G."/>
            <person name="Grigoriev I.V."/>
            <person name="Martin F."/>
            <person name="Rosso M.N."/>
        </authorList>
    </citation>
    <scope>NUCLEOTIDE SEQUENCE</scope>
    <source>
        <strain evidence="1">CBS 384.51</strain>
    </source>
</reference>
<evidence type="ECO:0000313" key="1">
    <source>
        <dbReference type="EMBL" id="KAI0088270.1"/>
    </source>
</evidence>
<organism evidence="1 2">
    <name type="scientific">Irpex rosettiformis</name>
    <dbReference type="NCBI Taxonomy" id="378272"/>
    <lineage>
        <taxon>Eukaryota</taxon>
        <taxon>Fungi</taxon>
        <taxon>Dikarya</taxon>
        <taxon>Basidiomycota</taxon>
        <taxon>Agaricomycotina</taxon>
        <taxon>Agaricomycetes</taxon>
        <taxon>Polyporales</taxon>
        <taxon>Irpicaceae</taxon>
        <taxon>Irpex</taxon>
    </lineage>
</organism>
<comment type="caution">
    <text evidence="1">The sequence shown here is derived from an EMBL/GenBank/DDBJ whole genome shotgun (WGS) entry which is preliminary data.</text>
</comment>
<keyword evidence="2" id="KW-1185">Reference proteome</keyword>
<dbReference type="EMBL" id="MU274914">
    <property type="protein sequence ID" value="KAI0088270.1"/>
    <property type="molecule type" value="Genomic_DNA"/>
</dbReference>